<proteinExistence type="predicted"/>
<evidence type="ECO:0000313" key="1">
    <source>
        <dbReference type="EMBL" id="MFD0764077.1"/>
    </source>
</evidence>
<name>A0ABW2ZD16_9SPHI</name>
<sequence length="118" mass="13828">MTLTDHQKSKQENYIKKLVSNSRAIISNQIALPLGVSKMTTIISWINQIDPIENIDLKVFQEYMSKTKNLPLGTERLTYSRDFLKLQDLQLDKVTMIYKDRIIDKCFEIIKKFSNESQ</sequence>
<dbReference type="Proteomes" id="UP001597073">
    <property type="component" value="Unassembled WGS sequence"/>
</dbReference>
<protein>
    <submittedName>
        <fullName evidence="1">Uncharacterized protein</fullName>
    </submittedName>
</protein>
<organism evidence="1 2">
    <name type="scientific">Mucilaginibacter lutimaris</name>
    <dbReference type="NCBI Taxonomy" id="931629"/>
    <lineage>
        <taxon>Bacteria</taxon>
        <taxon>Pseudomonadati</taxon>
        <taxon>Bacteroidota</taxon>
        <taxon>Sphingobacteriia</taxon>
        <taxon>Sphingobacteriales</taxon>
        <taxon>Sphingobacteriaceae</taxon>
        <taxon>Mucilaginibacter</taxon>
    </lineage>
</organism>
<dbReference type="EMBL" id="JBHTIA010000003">
    <property type="protein sequence ID" value="MFD0764077.1"/>
    <property type="molecule type" value="Genomic_DNA"/>
</dbReference>
<accession>A0ABW2ZD16</accession>
<gene>
    <name evidence="1" type="ORF">ACFQZI_04395</name>
</gene>
<dbReference type="RefSeq" id="WP_377138921.1">
    <property type="nucleotide sequence ID" value="NZ_JBHTIA010000003.1"/>
</dbReference>
<comment type="caution">
    <text evidence="1">The sequence shown here is derived from an EMBL/GenBank/DDBJ whole genome shotgun (WGS) entry which is preliminary data.</text>
</comment>
<keyword evidence="2" id="KW-1185">Reference proteome</keyword>
<reference evidence="2" key="1">
    <citation type="journal article" date="2019" name="Int. J. Syst. Evol. Microbiol.">
        <title>The Global Catalogue of Microorganisms (GCM) 10K type strain sequencing project: providing services to taxonomists for standard genome sequencing and annotation.</title>
        <authorList>
            <consortium name="The Broad Institute Genomics Platform"/>
            <consortium name="The Broad Institute Genome Sequencing Center for Infectious Disease"/>
            <person name="Wu L."/>
            <person name="Ma J."/>
        </authorList>
    </citation>
    <scope>NUCLEOTIDE SEQUENCE [LARGE SCALE GENOMIC DNA]</scope>
    <source>
        <strain evidence="2">CCUG 60742</strain>
    </source>
</reference>
<evidence type="ECO:0000313" key="2">
    <source>
        <dbReference type="Proteomes" id="UP001597073"/>
    </source>
</evidence>